<accession>A0A6A5YLQ5</accession>
<evidence type="ECO:0000256" key="1">
    <source>
        <dbReference type="SAM" id="MobiDB-lite"/>
    </source>
</evidence>
<feature type="region of interest" description="Disordered" evidence="1">
    <location>
        <begin position="104"/>
        <end position="130"/>
    </location>
</feature>
<protein>
    <submittedName>
        <fullName evidence="2">Uncharacterized protein</fullName>
    </submittedName>
</protein>
<dbReference type="EMBL" id="ML977351">
    <property type="protein sequence ID" value="KAF2107910.1"/>
    <property type="molecule type" value="Genomic_DNA"/>
</dbReference>
<name>A0A6A5YLQ5_9PLEO</name>
<dbReference type="OrthoDB" id="10611487at2759"/>
<dbReference type="AlphaFoldDB" id="A0A6A5YLQ5"/>
<evidence type="ECO:0000313" key="3">
    <source>
        <dbReference type="Proteomes" id="UP000799770"/>
    </source>
</evidence>
<gene>
    <name evidence="2" type="ORF">BDV96DRAFT_290099</name>
</gene>
<feature type="region of interest" description="Disordered" evidence="1">
    <location>
        <begin position="144"/>
        <end position="164"/>
    </location>
</feature>
<proteinExistence type="predicted"/>
<keyword evidence="3" id="KW-1185">Reference proteome</keyword>
<feature type="compositionally biased region" description="Basic and acidic residues" evidence="1">
    <location>
        <begin position="121"/>
        <end position="130"/>
    </location>
</feature>
<evidence type="ECO:0000313" key="2">
    <source>
        <dbReference type="EMBL" id="KAF2107910.1"/>
    </source>
</evidence>
<feature type="compositionally biased region" description="Polar residues" evidence="1">
    <location>
        <begin position="104"/>
        <end position="118"/>
    </location>
</feature>
<feature type="compositionally biased region" description="Basic and acidic residues" evidence="1">
    <location>
        <begin position="144"/>
        <end position="156"/>
    </location>
</feature>
<dbReference type="Proteomes" id="UP000799770">
    <property type="component" value="Unassembled WGS sequence"/>
</dbReference>
<reference evidence="2" key="1">
    <citation type="journal article" date="2020" name="Stud. Mycol.">
        <title>101 Dothideomycetes genomes: a test case for predicting lifestyles and emergence of pathogens.</title>
        <authorList>
            <person name="Haridas S."/>
            <person name="Albert R."/>
            <person name="Binder M."/>
            <person name="Bloem J."/>
            <person name="Labutti K."/>
            <person name="Salamov A."/>
            <person name="Andreopoulos B."/>
            <person name="Baker S."/>
            <person name="Barry K."/>
            <person name="Bills G."/>
            <person name="Bluhm B."/>
            <person name="Cannon C."/>
            <person name="Castanera R."/>
            <person name="Culley D."/>
            <person name="Daum C."/>
            <person name="Ezra D."/>
            <person name="Gonzalez J."/>
            <person name="Henrissat B."/>
            <person name="Kuo A."/>
            <person name="Liang C."/>
            <person name="Lipzen A."/>
            <person name="Lutzoni F."/>
            <person name="Magnuson J."/>
            <person name="Mondo S."/>
            <person name="Nolan M."/>
            <person name="Ohm R."/>
            <person name="Pangilinan J."/>
            <person name="Park H.-J."/>
            <person name="Ramirez L."/>
            <person name="Alfaro M."/>
            <person name="Sun H."/>
            <person name="Tritt A."/>
            <person name="Yoshinaga Y."/>
            <person name="Zwiers L.-H."/>
            <person name="Turgeon B."/>
            <person name="Goodwin S."/>
            <person name="Spatafora J."/>
            <person name="Crous P."/>
            <person name="Grigoriev I."/>
        </authorList>
    </citation>
    <scope>NUCLEOTIDE SEQUENCE</scope>
    <source>
        <strain evidence="2">CBS 627.86</strain>
    </source>
</reference>
<organism evidence="2 3">
    <name type="scientific">Lophiotrema nucula</name>
    <dbReference type="NCBI Taxonomy" id="690887"/>
    <lineage>
        <taxon>Eukaryota</taxon>
        <taxon>Fungi</taxon>
        <taxon>Dikarya</taxon>
        <taxon>Ascomycota</taxon>
        <taxon>Pezizomycotina</taxon>
        <taxon>Dothideomycetes</taxon>
        <taxon>Pleosporomycetidae</taxon>
        <taxon>Pleosporales</taxon>
        <taxon>Lophiotremataceae</taxon>
        <taxon>Lophiotrema</taxon>
    </lineage>
</organism>
<sequence length="164" mass="18329">MGRRRCKRLRYVSLPYTRLPLNKPSTTETPQVSASLHNTSFPVPFYSLSSLSRLRSLTHACTGSALSQPVTHPRPISDEIIEATGRGMVGENLLFAGDWPLPNHTSAQSEPQINNSGLDTGYEREERPRSEDLYLDMEVGGKRESWDGIGSDGERHVRWKGLHA</sequence>